<keyword evidence="1" id="KW-0805">Transcription regulation</keyword>
<evidence type="ECO:0000313" key="6">
    <source>
        <dbReference type="EMBL" id="WDE98612.1"/>
    </source>
</evidence>
<evidence type="ECO:0000256" key="1">
    <source>
        <dbReference type="ARBA" id="ARBA00023015"/>
    </source>
</evidence>
<evidence type="ECO:0000259" key="5">
    <source>
        <dbReference type="Pfam" id="PF04542"/>
    </source>
</evidence>
<dbReference type="InterPro" id="IPR007627">
    <property type="entry name" value="RNA_pol_sigma70_r2"/>
</dbReference>
<dbReference type="Proteomes" id="UP001214250">
    <property type="component" value="Chromosome 2"/>
</dbReference>
<sequence>MGQESLHTRHTLLQKICDRHDDKAWEDFVYYYEKYIYLICRRTNLNHLEAQELVQQVMVKLWTKLPEFKLDVNKRFRSWLCQVTRNTVMDHFRVIQRREKRLEKAYDSEHWAYYREDSLPEFEALAEKEWENYLVNMALQNLKNKVSEKMFNVFLELQKGKLHKQICEEMEMPLNSVYVYQKRMMAKIKEEVSRLSQELS</sequence>
<evidence type="ECO:0000256" key="3">
    <source>
        <dbReference type="ARBA" id="ARBA00023125"/>
    </source>
</evidence>
<evidence type="ECO:0000256" key="4">
    <source>
        <dbReference type="ARBA" id="ARBA00023163"/>
    </source>
</evidence>
<organism evidence="6 7">
    <name type="scientific">Lentisphaera profundi</name>
    <dbReference type="NCBI Taxonomy" id="1658616"/>
    <lineage>
        <taxon>Bacteria</taxon>
        <taxon>Pseudomonadati</taxon>
        <taxon>Lentisphaerota</taxon>
        <taxon>Lentisphaeria</taxon>
        <taxon>Lentisphaerales</taxon>
        <taxon>Lentisphaeraceae</taxon>
        <taxon>Lentisphaera</taxon>
    </lineage>
</organism>
<accession>A0ABY7VWZ2</accession>
<dbReference type="Gene3D" id="1.10.1740.10">
    <property type="match status" value="1"/>
</dbReference>
<dbReference type="RefSeq" id="WP_274153483.1">
    <property type="nucleotide sequence ID" value="NZ_CP117812.1"/>
</dbReference>
<keyword evidence="7" id="KW-1185">Reference proteome</keyword>
<reference evidence="6 7" key="1">
    <citation type="submission" date="2023-02" db="EMBL/GenBank/DDBJ databases">
        <title>Genome sequence of Lentisphaera profundi SAORIC-696.</title>
        <authorList>
            <person name="Kim e."/>
            <person name="Cho J.-C."/>
            <person name="Choi A."/>
            <person name="Kang I."/>
        </authorList>
    </citation>
    <scope>NUCLEOTIDE SEQUENCE [LARGE SCALE GENOMIC DNA]</scope>
    <source>
        <strain evidence="6 7">SAORIC-696</strain>
    </source>
</reference>
<dbReference type="EMBL" id="CP117812">
    <property type="protein sequence ID" value="WDE98612.1"/>
    <property type="molecule type" value="Genomic_DNA"/>
</dbReference>
<evidence type="ECO:0000256" key="2">
    <source>
        <dbReference type="ARBA" id="ARBA00023082"/>
    </source>
</evidence>
<dbReference type="PANTHER" id="PTHR43133">
    <property type="entry name" value="RNA POLYMERASE ECF-TYPE SIGMA FACTO"/>
    <property type="match status" value="1"/>
</dbReference>
<dbReference type="NCBIfam" id="TIGR02937">
    <property type="entry name" value="sigma70-ECF"/>
    <property type="match status" value="1"/>
</dbReference>
<dbReference type="PANTHER" id="PTHR43133:SF8">
    <property type="entry name" value="RNA POLYMERASE SIGMA FACTOR HI_1459-RELATED"/>
    <property type="match status" value="1"/>
</dbReference>
<keyword evidence="4" id="KW-0804">Transcription</keyword>
<dbReference type="InterPro" id="IPR039425">
    <property type="entry name" value="RNA_pol_sigma-70-like"/>
</dbReference>
<dbReference type="InterPro" id="IPR014284">
    <property type="entry name" value="RNA_pol_sigma-70_dom"/>
</dbReference>
<dbReference type="InterPro" id="IPR013325">
    <property type="entry name" value="RNA_pol_sigma_r2"/>
</dbReference>
<feature type="domain" description="RNA polymerase sigma-70 region 2" evidence="5">
    <location>
        <begin position="32"/>
        <end position="97"/>
    </location>
</feature>
<evidence type="ECO:0000313" key="7">
    <source>
        <dbReference type="Proteomes" id="UP001214250"/>
    </source>
</evidence>
<keyword evidence="2" id="KW-0731">Sigma factor</keyword>
<dbReference type="Pfam" id="PF04542">
    <property type="entry name" value="Sigma70_r2"/>
    <property type="match status" value="1"/>
</dbReference>
<keyword evidence="3" id="KW-0238">DNA-binding</keyword>
<name>A0ABY7VWZ2_9BACT</name>
<proteinExistence type="predicted"/>
<protein>
    <submittedName>
        <fullName evidence="6">Sigma-70 family RNA polymerase sigma factor</fullName>
    </submittedName>
</protein>
<gene>
    <name evidence="6" type="ORF">PQO03_12265</name>
</gene>
<dbReference type="SUPFAM" id="SSF88946">
    <property type="entry name" value="Sigma2 domain of RNA polymerase sigma factors"/>
    <property type="match status" value="1"/>
</dbReference>